<keyword evidence="3 6" id="KW-0812">Transmembrane</keyword>
<feature type="transmembrane region" description="Helical" evidence="6">
    <location>
        <begin position="77"/>
        <end position="99"/>
    </location>
</feature>
<dbReference type="PANTHER" id="PTHR30482">
    <property type="entry name" value="HIGH-AFFINITY BRANCHED-CHAIN AMINO ACID TRANSPORT SYSTEM PERMEASE"/>
    <property type="match status" value="1"/>
</dbReference>
<feature type="transmembrane region" description="Helical" evidence="6">
    <location>
        <begin position="26"/>
        <end position="45"/>
    </location>
</feature>
<evidence type="ECO:0000256" key="2">
    <source>
        <dbReference type="ARBA" id="ARBA00022475"/>
    </source>
</evidence>
<dbReference type="RefSeq" id="WP_168106513.1">
    <property type="nucleotide sequence ID" value="NZ_VTOX01000002.1"/>
</dbReference>
<keyword evidence="8" id="KW-1185">Reference proteome</keyword>
<keyword evidence="2" id="KW-1003">Cell membrane</keyword>
<feature type="transmembrane region" description="Helical" evidence="6">
    <location>
        <begin position="269"/>
        <end position="286"/>
    </location>
</feature>
<evidence type="ECO:0000256" key="1">
    <source>
        <dbReference type="ARBA" id="ARBA00004651"/>
    </source>
</evidence>
<evidence type="ECO:0000256" key="4">
    <source>
        <dbReference type="ARBA" id="ARBA00022989"/>
    </source>
</evidence>
<feature type="transmembrane region" description="Helical" evidence="6">
    <location>
        <begin position="106"/>
        <end position="125"/>
    </location>
</feature>
<feature type="transmembrane region" description="Helical" evidence="6">
    <location>
        <begin position="198"/>
        <end position="219"/>
    </location>
</feature>
<name>A0A7X6DE10_9BURK</name>
<feature type="transmembrane region" description="Helical" evidence="6">
    <location>
        <begin position="145"/>
        <end position="164"/>
    </location>
</feature>
<dbReference type="AlphaFoldDB" id="A0A7X6DE10"/>
<comment type="subcellular location">
    <subcellularLocation>
        <location evidence="1">Cell membrane</location>
        <topology evidence="1">Multi-pass membrane protein</topology>
    </subcellularLocation>
</comment>
<evidence type="ECO:0000313" key="8">
    <source>
        <dbReference type="Proteomes" id="UP000521868"/>
    </source>
</evidence>
<protein>
    <submittedName>
        <fullName evidence="7">Branched-chain amino acid ABC transporter permease</fullName>
    </submittedName>
</protein>
<evidence type="ECO:0000256" key="3">
    <source>
        <dbReference type="ARBA" id="ARBA00022692"/>
    </source>
</evidence>
<organism evidence="7 8">
    <name type="scientific">Ramlibacter lithotrophicus</name>
    <dbReference type="NCBI Taxonomy" id="2606681"/>
    <lineage>
        <taxon>Bacteria</taxon>
        <taxon>Pseudomonadati</taxon>
        <taxon>Pseudomonadota</taxon>
        <taxon>Betaproteobacteria</taxon>
        <taxon>Burkholderiales</taxon>
        <taxon>Comamonadaceae</taxon>
        <taxon>Ramlibacter</taxon>
    </lineage>
</organism>
<keyword evidence="4 6" id="KW-1133">Transmembrane helix</keyword>
<dbReference type="GO" id="GO:0015658">
    <property type="term" value="F:branched-chain amino acid transmembrane transporter activity"/>
    <property type="evidence" value="ECO:0007669"/>
    <property type="project" value="InterPro"/>
</dbReference>
<keyword evidence="5 6" id="KW-0472">Membrane</keyword>
<evidence type="ECO:0000256" key="6">
    <source>
        <dbReference type="SAM" id="Phobius"/>
    </source>
</evidence>
<comment type="caution">
    <text evidence="7">The sequence shown here is derived from an EMBL/GenBank/DDBJ whole genome shotgun (WGS) entry which is preliminary data.</text>
</comment>
<dbReference type="CDD" id="cd06581">
    <property type="entry name" value="TM_PBP1_LivM_like"/>
    <property type="match status" value="1"/>
</dbReference>
<dbReference type="PANTHER" id="PTHR30482:SF20">
    <property type="entry name" value="HIGH-AFFINITY BRANCHED-CHAIN AMINO ACID TRANSPORT SYSTEM PERMEASE PROTEIN LIVM"/>
    <property type="match status" value="1"/>
</dbReference>
<proteinExistence type="predicted"/>
<dbReference type="EMBL" id="VTOX01000002">
    <property type="protein sequence ID" value="NKE65392.1"/>
    <property type="molecule type" value="Genomic_DNA"/>
</dbReference>
<dbReference type="Proteomes" id="UP000521868">
    <property type="component" value="Unassembled WGS sequence"/>
</dbReference>
<evidence type="ECO:0000313" key="7">
    <source>
        <dbReference type="EMBL" id="NKE65392.1"/>
    </source>
</evidence>
<dbReference type="GO" id="GO:0005886">
    <property type="term" value="C:plasma membrane"/>
    <property type="evidence" value="ECO:0007669"/>
    <property type="project" value="UniProtKB-SubCell"/>
</dbReference>
<dbReference type="InterPro" id="IPR001851">
    <property type="entry name" value="ABC_transp_permease"/>
</dbReference>
<accession>A0A7X6DE10</accession>
<feature type="transmembrane region" description="Helical" evidence="6">
    <location>
        <begin position="231"/>
        <end position="257"/>
    </location>
</feature>
<gene>
    <name evidence="7" type="ORF">RAMLITH_06125</name>
</gene>
<dbReference type="InterPro" id="IPR043428">
    <property type="entry name" value="LivM-like"/>
</dbReference>
<reference evidence="7 8" key="1">
    <citation type="journal article" date="2020" name="Nature">
        <title>Bacterial chemolithoautotrophy via manganese oxidation.</title>
        <authorList>
            <person name="Yu H."/>
            <person name="Leadbetter J.R."/>
        </authorList>
    </citation>
    <scope>NUCLEOTIDE SEQUENCE [LARGE SCALE GENOMIC DNA]</scope>
    <source>
        <strain evidence="7 8">RBP-1</strain>
    </source>
</reference>
<dbReference type="Pfam" id="PF02653">
    <property type="entry name" value="BPD_transp_2"/>
    <property type="match status" value="1"/>
</dbReference>
<evidence type="ECO:0000256" key="5">
    <source>
        <dbReference type="ARBA" id="ARBA00023136"/>
    </source>
</evidence>
<sequence>MKPVAVFLLLGAAALAVPYLGSEYALSFTIQLLVFTILGYSWNLIGGYAGYTHFGQVCFFGLGGYTGALLIKGGMAWYFAVPLAALAGIALAIPLGAAMLRLKGPYFAIGMFGLTRVLESFVLGFDSVTQGGTGLYLVPLSDLKPVYFALVGVAMLVMLGTWRLDNSRLGLKLLAIREDEQAADALGVRTTRLKIGTFVVSAIAPAAVGALYAVYLGFIDPPTAFSPVMELTTIAIVLLGGMGTVLGPLVGAVVLSVVNELLWARFPEYYLAIVGVLILLAVLYMPRGIVNLAMKKGWLPAGRSMFRQLAREDGAQAAPAPAVREEVKRAQA</sequence>